<feature type="compositionally biased region" description="Polar residues" evidence="1">
    <location>
        <begin position="695"/>
        <end position="704"/>
    </location>
</feature>
<feature type="compositionally biased region" description="Polar residues" evidence="1">
    <location>
        <begin position="175"/>
        <end position="193"/>
    </location>
</feature>
<feature type="region of interest" description="Disordered" evidence="1">
    <location>
        <begin position="669"/>
        <end position="736"/>
    </location>
</feature>
<organism evidence="2 3">
    <name type="scientific">Geotrichum candidum</name>
    <name type="common">Oospora lactis</name>
    <name type="synonym">Dipodascus geotrichum</name>
    <dbReference type="NCBI Taxonomy" id="1173061"/>
    <lineage>
        <taxon>Eukaryota</taxon>
        <taxon>Fungi</taxon>
        <taxon>Dikarya</taxon>
        <taxon>Ascomycota</taxon>
        <taxon>Saccharomycotina</taxon>
        <taxon>Dipodascomycetes</taxon>
        <taxon>Dipodascales</taxon>
        <taxon>Dipodascaceae</taxon>
        <taxon>Geotrichum</taxon>
    </lineage>
</organism>
<comment type="caution">
    <text evidence="2">The sequence shown here is derived from an EMBL/GenBank/DDBJ whole genome shotgun (WGS) entry which is preliminary data.</text>
</comment>
<evidence type="ECO:0000256" key="1">
    <source>
        <dbReference type="SAM" id="MobiDB-lite"/>
    </source>
</evidence>
<keyword evidence="3" id="KW-1185">Reference proteome</keyword>
<dbReference type="OrthoDB" id="774557at2759"/>
<name>A0A0J9X8M1_GEOCN</name>
<accession>A0A0J9X8M1</accession>
<feature type="compositionally biased region" description="Low complexity" evidence="1">
    <location>
        <begin position="129"/>
        <end position="150"/>
    </location>
</feature>
<feature type="compositionally biased region" description="Low complexity" evidence="1">
    <location>
        <begin position="724"/>
        <end position="736"/>
    </location>
</feature>
<proteinExistence type="predicted"/>
<dbReference type="PANTHER" id="PTHR10378">
    <property type="entry name" value="LIM DOMAIN-BINDING PROTEIN"/>
    <property type="match status" value="1"/>
</dbReference>
<dbReference type="Proteomes" id="UP000242525">
    <property type="component" value="Unassembled WGS sequence"/>
</dbReference>
<feature type="region of interest" description="Disordered" evidence="1">
    <location>
        <begin position="115"/>
        <end position="297"/>
    </location>
</feature>
<evidence type="ECO:0000313" key="2">
    <source>
        <dbReference type="EMBL" id="CDO53551.1"/>
    </source>
</evidence>
<feature type="compositionally biased region" description="Polar residues" evidence="1">
    <location>
        <begin position="669"/>
        <end position="685"/>
    </location>
</feature>
<feature type="compositionally biased region" description="Low complexity" evidence="1">
    <location>
        <begin position="216"/>
        <end position="237"/>
    </location>
</feature>
<dbReference type="Pfam" id="PF01803">
    <property type="entry name" value="LIM_bind"/>
    <property type="match status" value="1"/>
</dbReference>
<feature type="compositionally biased region" description="Low complexity" evidence="1">
    <location>
        <begin position="591"/>
        <end position="617"/>
    </location>
</feature>
<dbReference type="InterPro" id="IPR029005">
    <property type="entry name" value="LIM-bd/SEUSS"/>
</dbReference>
<evidence type="ECO:0000313" key="3">
    <source>
        <dbReference type="Proteomes" id="UP000242525"/>
    </source>
</evidence>
<sequence length="736" mass="83619">MKEQNQLPAGSMIAGLTPQQMQHLQAQAAQTQFPNQMIATGGNPHQIVAPGGNMMSQFPPQYQQQIQLQRQYHAQAQAQAQTRAQLQQQQMQQLQRQQQFVFQQQQQQQQQLRQAAQLQQSRRNSQISPHPTAQQIHQQAQQQHQLQQPQMISHSKEVGPPGQAKSQPGKPHPNASHQSSPQNLPANTPQFSPHSIPHSVFRNQKESVPTQPSPNPQQRYQKLQQQKQPQEQQPQKQQQEHQHQANISSQIPQPAINVKSSPSQNKQNQPARQPQLSSQQFQQQQQQKHVKGSAHQMAHNQQNFQSVNTMNPKASQAFQQVVPPNGVLPTQGATNLNNSHSQQHTVPRNQMVPTNSFNSIPAIIKQTMAITRLNQFSEALSKATDKKNTIEYWRDVLNEFFAENAVLKYVIETEAEEKSYNLPFAIIPRLYHTLTTSGVEKIQLNFECARPSSMPNGLYIECPRISISYWFGNDTIVTTKGHLRVVMNPKLKFEFMEQTSRDFNEFIARTTCISSISTKTGVPKSKVGMFGFTEEVIRFLQLSETAVQMRELFFQASLSNAESPLSLFEKLASQSLPQNQDFQLNQQSQYLQSDNSVKQQQQQQQKYQQEQRQQPQQHDINRPSSVKSEDSSKPINIKNENTHYAQQQMANEQVFNSVNVGHKSPNLAFSNSKLSESPNNLNMMKNPSLARPSAYQKSPKSGNMASPKLGHKRKRQNLREDTSSSKVKSSPKISKK</sequence>
<feature type="compositionally biased region" description="Polar residues" evidence="1">
    <location>
        <begin position="245"/>
        <end position="272"/>
    </location>
</feature>
<dbReference type="EMBL" id="CCBN010000005">
    <property type="protein sequence ID" value="CDO53551.1"/>
    <property type="molecule type" value="Genomic_DNA"/>
</dbReference>
<reference evidence="2" key="1">
    <citation type="submission" date="2014-03" db="EMBL/GenBank/DDBJ databases">
        <authorList>
            <person name="Casaregola S."/>
        </authorList>
    </citation>
    <scope>NUCLEOTIDE SEQUENCE [LARGE SCALE GENOMIC DNA]</scope>
    <source>
        <strain evidence="2">CLIB 918</strain>
    </source>
</reference>
<protein>
    <submittedName>
        <fullName evidence="2">Uncharacterized protein</fullName>
    </submittedName>
</protein>
<feature type="compositionally biased region" description="Low complexity" evidence="1">
    <location>
        <begin position="273"/>
        <end position="287"/>
    </location>
</feature>
<feature type="region of interest" description="Disordered" evidence="1">
    <location>
        <begin position="591"/>
        <end position="636"/>
    </location>
</feature>
<dbReference type="AlphaFoldDB" id="A0A0J9X8M1"/>
<gene>
    <name evidence="2" type="ORF">BN980_GECA05s03574g</name>
</gene>
<dbReference type="STRING" id="1173061.A0A0J9X8M1"/>